<dbReference type="InterPro" id="IPR016135">
    <property type="entry name" value="UBQ-conjugating_enzyme/RWD"/>
</dbReference>
<dbReference type="InterPro" id="IPR026848">
    <property type="entry name" value="Fancl"/>
</dbReference>
<evidence type="ECO:0000313" key="5">
    <source>
        <dbReference type="EMBL" id="VVC31033.1"/>
    </source>
</evidence>
<reference evidence="5 6" key="1">
    <citation type="submission" date="2019-08" db="EMBL/GenBank/DDBJ databases">
        <authorList>
            <person name="Alioto T."/>
            <person name="Alioto T."/>
            <person name="Gomez Garrido J."/>
        </authorList>
    </citation>
    <scope>NUCLEOTIDE SEQUENCE [LARGE SCALE GENOMIC DNA]</scope>
</reference>
<evidence type="ECO:0000256" key="1">
    <source>
        <dbReference type="ARBA" id="ARBA00022771"/>
    </source>
</evidence>
<dbReference type="GO" id="GO:0036297">
    <property type="term" value="P:interstrand cross-link repair"/>
    <property type="evidence" value="ECO:0007669"/>
    <property type="project" value="InterPro"/>
</dbReference>
<name>A0A5E4MJF4_9HEMI</name>
<feature type="domain" description="RING-type" evidence="4">
    <location>
        <begin position="315"/>
        <end position="369"/>
    </location>
</feature>
<evidence type="ECO:0000259" key="4">
    <source>
        <dbReference type="PROSITE" id="PS50089"/>
    </source>
</evidence>
<keyword evidence="6" id="KW-1185">Reference proteome</keyword>
<dbReference type="Gene3D" id="3.30.40.10">
    <property type="entry name" value="Zinc/RING finger domain, C3HC4 (zinc finger)"/>
    <property type="match status" value="1"/>
</dbReference>
<dbReference type="PANTHER" id="PTHR13206">
    <property type="entry name" value="UBIQUITIN LIGASE PROTEIN PHF9 FANCONI ANEMIA GROUP L PROTEIN"/>
    <property type="match status" value="1"/>
</dbReference>
<dbReference type="OrthoDB" id="10263265at2759"/>
<dbReference type="AlphaFoldDB" id="A0A5E4MJF4"/>
<accession>A0A5E4MJF4</accession>
<keyword evidence="1 3" id="KW-0479">Metal-binding</keyword>
<dbReference type="InterPro" id="IPR013083">
    <property type="entry name" value="Znf_RING/FYVE/PHD"/>
</dbReference>
<dbReference type="CDD" id="cd23832">
    <property type="entry name" value="DRWD-C_FANCL"/>
    <property type="match status" value="1"/>
</dbReference>
<dbReference type="PANTHER" id="PTHR13206:SF0">
    <property type="entry name" value="E3 UBIQUITIN-PROTEIN LIGASE FANCL"/>
    <property type="match status" value="1"/>
</dbReference>
<dbReference type="Gene3D" id="3.10.110.10">
    <property type="entry name" value="Ubiquitin Conjugating Enzyme"/>
    <property type="match status" value="1"/>
</dbReference>
<gene>
    <name evidence="5" type="ORF">CINCED_3A020912</name>
</gene>
<dbReference type="GO" id="GO:0043240">
    <property type="term" value="C:Fanconi anaemia nuclear complex"/>
    <property type="evidence" value="ECO:0007669"/>
    <property type="project" value="InterPro"/>
</dbReference>
<organism evidence="5 6">
    <name type="scientific">Cinara cedri</name>
    <dbReference type="NCBI Taxonomy" id="506608"/>
    <lineage>
        <taxon>Eukaryota</taxon>
        <taxon>Metazoa</taxon>
        <taxon>Ecdysozoa</taxon>
        <taxon>Arthropoda</taxon>
        <taxon>Hexapoda</taxon>
        <taxon>Insecta</taxon>
        <taxon>Pterygota</taxon>
        <taxon>Neoptera</taxon>
        <taxon>Paraneoptera</taxon>
        <taxon>Hemiptera</taxon>
        <taxon>Sternorrhyncha</taxon>
        <taxon>Aphidomorpha</taxon>
        <taxon>Aphidoidea</taxon>
        <taxon>Aphididae</taxon>
        <taxon>Lachninae</taxon>
        <taxon>Cinara</taxon>
    </lineage>
</organism>
<dbReference type="GO" id="GO:0006513">
    <property type="term" value="P:protein monoubiquitination"/>
    <property type="evidence" value="ECO:0007669"/>
    <property type="project" value="TreeGrafter"/>
</dbReference>
<evidence type="ECO:0000313" key="6">
    <source>
        <dbReference type="Proteomes" id="UP000325440"/>
    </source>
</evidence>
<dbReference type="InterPro" id="IPR044037">
    <property type="entry name" value="FANCL_d3"/>
</dbReference>
<dbReference type="Proteomes" id="UP000325440">
    <property type="component" value="Unassembled WGS sequence"/>
</dbReference>
<protein>
    <submittedName>
        <fullName evidence="5">Fanconi anemia complex, subunit FancL, WD-repeat containing domain,Zinc finger, RING-type,Zinc finger</fullName>
    </submittedName>
</protein>
<proteinExistence type="predicted"/>
<dbReference type="InterPro" id="IPR001841">
    <property type="entry name" value="Znf_RING"/>
</dbReference>
<evidence type="ECO:0000256" key="3">
    <source>
        <dbReference type="PROSITE-ProRule" id="PRU00175"/>
    </source>
</evidence>
<evidence type="ECO:0000256" key="2">
    <source>
        <dbReference type="ARBA" id="ARBA00022833"/>
    </source>
</evidence>
<dbReference type="InterPro" id="IPR043003">
    <property type="entry name" value="FANCL_d3_sf"/>
</dbReference>
<dbReference type="SUPFAM" id="SSF57850">
    <property type="entry name" value="RING/U-box"/>
    <property type="match status" value="1"/>
</dbReference>
<dbReference type="SMART" id="SM01197">
    <property type="entry name" value="FANCL_C"/>
    <property type="match status" value="1"/>
</dbReference>
<keyword evidence="1 3" id="KW-0863">Zinc-finger</keyword>
<sequence>MDEAKMLGKFPFIIPSNNFKTWKGHIILLNMKSIYIEIFCCNIQTLENLEVCIPEFELSNFHRFDLKETVLSIKQKIRSLSEFLEELIEYMSNIWKSNLFLNMPNLNNTLYPDDKFYTLIEDINLYGQYVHSIDENLRSVTFNVLDKCKRDHFIKIFIHDDKYPVTKRKTLFFETLVPPVIMDSLLKINTILKLFDQFKIAVSELNDFWDLHEEICSCNVIGSYTYKDVNYKISINKHTYVEVLVDPFNPKNCPKFNLHGHPDAIKQFQQRLNEINPILIWNTENSFMENILNIFEIQSLSHYEKQESEYDTSNCCICYDELDMTKEKQSKLCDICNSLYHMACICQWLLNSGSTPMFKHLQGKCPQCESEILVAIENYNIKT</sequence>
<dbReference type="GO" id="GO:0061630">
    <property type="term" value="F:ubiquitin protein ligase activity"/>
    <property type="evidence" value="ECO:0007669"/>
    <property type="project" value="TreeGrafter"/>
</dbReference>
<dbReference type="PROSITE" id="PS50089">
    <property type="entry name" value="ZF_RING_2"/>
    <property type="match status" value="1"/>
</dbReference>
<dbReference type="Pfam" id="PF18891">
    <property type="entry name" value="FANCL_d3"/>
    <property type="match status" value="1"/>
</dbReference>
<keyword evidence="2" id="KW-0862">Zinc</keyword>
<dbReference type="EMBL" id="CABPRJ010000563">
    <property type="protein sequence ID" value="VVC31033.1"/>
    <property type="molecule type" value="Genomic_DNA"/>
</dbReference>
<dbReference type="Gene3D" id="3.10.110.20">
    <property type="entry name" value="RWD domain-like"/>
    <property type="match status" value="1"/>
</dbReference>
<dbReference type="GO" id="GO:0008270">
    <property type="term" value="F:zinc ion binding"/>
    <property type="evidence" value="ECO:0007669"/>
    <property type="project" value="UniProtKB-KW"/>
</dbReference>